<dbReference type="AlphaFoldDB" id="A0AA39E8N2"/>
<dbReference type="Proteomes" id="UP001168098">
    <property type="component" value="Unassembled WGS sequence"/>
</dbReference>
<comment type="caution">
    <text evidence="1">The sequence shown here is derived from an EMBL/GenBank/DDBJ whole genome shotgun (WGS) entry which is preliminary data.</text>
</comment>
<evidence type="ECO:0000313" key="1">
    <source>
        <dbReference type="EMBL" id="KAJ9709390.1"/>
    </source>
</evidence>
<accession>A0AA39E8N2</accession>
<dbReference type="EMBL" id="JARBHA010000001">
    <property type="protein sequence ID" value="KAJ9709390.1"/>
    <property type="molecule type" value="Genomic_DNA"/>
</dbReference>
<protein>
    <submittedName>
        <fullName evidence="1">Uncharacterized protein</fullName>
    </submittedName>
</protein>
<proteinExistence type="predicted"/>
<sequence>MDWGCGWKRRCYKNRGISISDMIRVVRDDDPGGEVGNSLCRINLWSWILMACLIKPEFNYRFRRAKSHHHIGLQGTSFYTSHWDSSNPINLMHIL</sequence>
<organism evidence="1 2">
    <name type="scientific">Vitis rotundifolia</name>
    <name type="common">Muscadine grape</name>
    <dbReference type="NCBI Taxonomy" id="103349"/>
    <lineage>
        <taxon>Eukaryota</taxon>
        <taxon>Viridiplantae</taxon>
        <taxon>Streptophyta</taxon>
        <taxon>Embryophyta</taxon>
        <taxon>Tracheophyta</taxon>
        <taxon>Spermatophyta</taxon>
        <taxon>Magnoliopsida</taxon>
        <taxon>eudicotyledons</taxon>
        <taxon>Gunneridae</taxon>
        <taxon>Pentapetalae</taxon>
        <taxon>rosids</taxon>
        <taxon>Vitales</taxon>
        <taxon>Vitaceae</taxon>
        <taxon>Viteae</taxon>
        <taxon>Vitis</taxon>
    </lineage>
</organism>
<reference evidence="1 2" key="1">
    <citation type="journal article" date="2023" name="BMC Biotechnol.">
        <title>Vitis rotundifolia cv Carlos genome sequencing.</title>
        <authorList>
            <person name="Huff M."/>
            <person name="Hulse-Kemp A."/>
            <person name="Scheffler B."/>
            <person name="Youngblood R."/>
            <person name="Simpson S."/>
            <person name="Babiker E."/>
            <person name="Staton M."/>
        </authorList>
    </citation>
    <scope>NUCLEOTIDE SEQUENCE [LARGE SCALE GENOMIC DNA]</scope>
    <source>
        <tissue evidence="1">Leaf</tissue>
    </source>
</reference>
<gene>
    <name evidence="1" type="ORF">PVL29_001050</name>
</gene>
<name>A0AA39E8N2_VITRO</name>
<keyword evidence="2" id="KW-1185">Reference proteome</keyword>
<evidence type="ECO:0000313" key="2">
    <source>
        <dbReference type="Proteomes" id="UP001168098"/>
    </source>
</evidence>